<reference evidence="4" key="1">
    <citation type="submission" date="2020-04" db="EMBL/GenBank/DDBJ databases">
        <authorList>
            <person name="Neveu A P."/>
        </authorList>
    </citation>
    <scope>NUCLEOTIDE SEQUENCE</scope>
    <source>
        <tissue evidence="4">Whole embryo</tissue>
    </source>
</reference>
<dbReference type="SMART" id="SM00093">
    <property type="entry name" value="SERPIN"/>
    <property type="match status" value="1"/>
</dbReference>
<accession>A0A6F9DSJ4</accession>
<evidence type="ECO:0000256" key="1">
    <source>
        <dbReference type="ARBA" id="ARBA00009500"/>
    </source>
</evidence>
<dbReference type="GO" id="GO:0005615">
    <property type="term" value="C:extracellular space"/>
    <property type="evidence" value="ECO:0007669"/>
    <property type="project" value="InterPro"/>
</dbReference>
<evidence type="ECO:0000259" key="3">
    <source>
        <dbReference type="SMART" id="SM00093"/>
    </source>
</evidence>
<comment type="similarity">
    <text evidence="1 2">Belongs to the serpin family.</text>
</comment>
<protein>
    <submittedName>
        <fullName evidence="4">Serpin B6-like</fullName>
    </submittedName>
</protein>
<evidence type="ECO:0000256" key="2">
    <source>
        <dbReference type="RuleBase" id="RU000411"/>
    </source>
</evidence>
<dbReference type="EMBL" id="LR790128">
    <property type="protein sequence ID" value="CAB3265990.1"/>
    <property type="molecule type" value="mRNA"/>
</dbReference>
<dbReference type="GO" id="GO:0004867">
    <property type="term" value="F:serine-type endopeptidase inhibitor activity"/>
    <property type="evidence" value="ECO:0007669"/>
    <property type="project" value="InterPro"/>
</dbReference>
<dbReference type="CDD" id="cd00172">
    <property type="entry name" value="serpin"/>
    <property type="match status" value="1"/>
</dbReference>
<dbReference type="InterPro" id="IPR042185">
    <property type="entry name" value="Serpin_sf_2"/>
</dbReference>
<dbReference type="Pfam" id="PF00079">
    <property type="entry name" value="Serpin"/>
    <property type="match status" value="1"/>
</dbReference>
<dbReference type="InterPro" id="IPR042178">
    <property type="entry name" value="Serpin_sf_1"/>
</dbReference>
<gene>
    <name evidence="4" type="primary">Serpinb6</name>
</gene>
<dbReference type="Gene3D" id="3.30.497.10">
    <property type="entry name" value="Antithrombin, subunit I, domain 2"/>
    <property type="match status" value="1"/>
</dbReference>
<dbReference type="PANTHER" id="PTHR11461">
    <property type="entry name" value="SERINE PROTEASE INHIBITOR, SERPIN"/>
    <property type="match status" value="1"/>
</dbReference>
<dbReference type="InterPro" id="IPR000215">
    <property type="entry name" value="Serpin_fam"/>
</dbReference>
<feature type="domain" description="Serpin" evidence="3">
    <location>
        <begin position="17"/>
        <end position="380"/>
    </location>
</feature>
<dbReference type="SUPFAM" id="SSF56574">
    <property type="entry name" value="Serpins"/>
    <property type="match status" value="1"/>
</dbReference>
<proteinExistence type="evidence at transcript level"/>
<organism evidence="4">
    <name type="scientific">Phallusia mammillata</name>
    <dbReference type="NCBI Taxonomy" id="59560"/>
    <lineage>
        <taxon>Eukaryota</taxon>
        <taxon>Metazoa</taxon>
        <taxon>Chordata</taxon>
        <taxon>Tunicata</taxon>
        <taxon>Ascidiacea</taxon>
        <taxon>Phlebobranchia</taxon>
        <taxon>Ascidiidae</taxon>
        <taxon>Phallusia</taxon>
    </lineage>
</organism>
<sequence length="380" mass="42782">MTTMAKPLREGNLKFCLDLYNELKTGEENLFFSPYSISAVMSMVLLGSRKNTAKQLKKGLGFSDVRDSNLHKEVAKILAGVKTAERFVNLKVVNKLFPEATFSLETKFTKKCKKFYDATIDSQDFMGNAENARQYINSWVQENTMGKIKNILPQGSLNSHTRLVLANAVCFQGKWKGQFKVEETTRANFFVKPGKTVSVDMMFRSGYYEYTEDMDLKAQLVELPYRGRGVSMVIVLPEDKFGLAELEKKINAGWILKMINQFSSEEVKLKVPKMKLEQEFDLVDALKKLGINDVFDNGSANLKGISPQKGLYVSKVAHKAFIEVDEEGTEAAAATAAALMGSCWLPPKKKKRVTCDHPFMFFLMREPTQTALFCGRLSSV</sequence>
<dbReference type="Gene3D" id="2.30.39.10">
    <property type="entry name" value="Alpha-1-antitrypsin, domain 1"/>
    <property type="match status" value="1"/>
</dbReference>
<dbReference type="AlphaFoldDB" id="A0A6F9DSJ4"/>
<dbReference type="InterPro" id="IPR023796">
    <property type="entry name" value="Serpin_dom"/>
</dbReference>
<name>A0A6F9DSJ4_9ASCI</name>
<evidence type="ECO:0000313" key="4">
    <source>
        <dbReference type="EMBL" id="CAB3265990.1"/>
    </source>
</evidence>
<dbReference type="PANTHER" id="PTHR11461:SF211">
    <property type="entry name" value="GH10112P-RELATED"/>
    <property type="match status" value="1"/>
</dbReference>
<dbReference type="InterPro" id="IPR036186">
    <property type="entry name" value="Serpin_sf"/>
</dbReference>